<feature type="short sequence motif" description="GXSXG" evidence="4">
    <location>
        <begin position="93"/>
        <end position="97"/>
    </location>
</feature>
<dbReference type="Gene3D" id="3.40.1090.10">
    <property type="entry name" value="Cytosolic phospholipase A2 catalytic domain"/>
    <property type="match status" value="2"/>
</dbReference>
<dbReference type="EMBL" id="JAGQDE010000001">
    <property type="protein sequence ID" value="MBQ0957736.1"/>
    <property type="molecule type" value="Genomic_DNA"/>
</dbReference>
<dbReference type="InterPro" id="IPR050301">
    <property type="entry name" value="NTE"/>
</dbReference>
<keyword evidence="5" id="KW-0732">Signal</keyword>
<feature type="active site" description="Nucleophile" evidence="4">
    <location>
        <position position="95"/>
    </location>
</feature>
<keyword evidence="2 4" id="KW-0442">Lipid degradation</keyword>
<dbReference type="AlphaFoldDB" id="A0A940YK51"/>
<organism evidence="7 8">
    <name type="scientific">Ideonella aquatica</name>
    <dbReference type="NCBI Taxonomy" id="2824119"/>
    <lineage>
        <taxon>Bacteria</taxon>
        <taxon>Pseudomonadati</taxon>
        <taxon>Pseudomonadota</taxon>
        <taxon>Betaproteobacteria</taxon>
        <taxon>Burkholderiales</taxon>
        <taxon>Sphaerotilaceae</taxon>
        <taxon>Ideonella</taxon>
    </lineage>
</organism>
<keyword evidence="3 4" id="KW-0443">Lipid metabolism</keyword>
<evidence type="ECO:0000259" key="6">
    <source>
        <dbReference type="PROSITE" id="PS51635"/>
    </source>
</evidence>
<evidence type="ECO:0000313" key="8">
    <source>
        <dbReference type="Proteomes" id="UP000678374"/>
    </source>
</evidence>
<evidence type="ECO:0000256" key="1">
    <source>
        <dbReference type="ARBA" id="ARBA00022801"/>
    </source>
</evidence>
<feature type="active site" description="Proton acceptor" evidence="4">
    <location>
        <position position="213"/>
    </location>
</feature>
<comment type="caution">
    <text evidence="7">The sequence shown here is derived from an EMBL/GenBank/DDBJ whole genome shotgun (WGS) entry which is preliminary data.</text>
</comment>
<feature type="chain" id="PRO_5037161160" evidence="5">
    <location>
        <begin position="23"/>
        <end position="318"/>
    </location>
</feature>
<dbReference type="GO" id="GO:0016042">
    <property type="term" value="P:lipid catabolic process"/>
    <property type="evidence" value="ECO:0007669"/>
    <property type="project" value="UniProtKB-UniRule"/>
</dbReference>
<dbReference type="CDD" id="cd07205">
    <property type="entry name" value="Pat_PNPLA6_PNPLA7_NTE1_like"/>
    <property type="match status" value="1"/>
</dbReference>
<evidence type="ECO:0000256" key="4">
    <source>
        <dbReference type="PROSITE-ProRule" id="PRU01161"/>
    </source>
</evidence>
<dbReference type="GO" id="GO:0016787">
    <property type="term" value="F:hydrolase activity"/>
    <property type="evidence" value="ECO:0007669"/>
    <property type="project" value="UniProtKB-UniRule"/>
</dbReference>
<dbReference type="PANTHER" id="PTHR14226">
    <property type="entry name" value="NEUROPATHY TARGET ESTERASE/SWISS CHEESE D.MELANOGASTER"/>
    <property type="match status" value="1"/>
</dbReference>
<protein>
    <submittedName>
        <fullName evidence="7">Patatin-like phospholipase family protein</fullName>
    </submittedName>
</protein>
<reference evidence="7" key="1">
    <citation type="submission" date="2021-04" db="EMBL/GenBank/DDBJ databases">
        <title>The genome sequence of Ideonella sp. 4Y11.</title>
        <authorList>
            <person name="Liu Y."/>
        </authorList>
    </citation>
    <scope>NUCLEOTIDE SEQUENCE</scope>
    <source>
        <strain evidence="7">4Y11</strain>
    </source>
</reference>
<dbReference type="RefSeq" id="WP_210800100.1">
    <property type="nucleotide sequence ID" value="NZ_JAGQDE010000001.1"/>
</dbReference>
<dbReference type="SUPFAM" id="SSF52151">
    <property type="entry name" value="FabD/lysophospholipase-like"/>
    <property type="match status" value="1"/>
</dbReference>
<keyword evidence="8" id="KW-1185">Reference proteome</keyword>
<accession>A0A940YK51</accession>
<feature type="domain" description="PNPLA" evidence="6">
    <location>
        <begin position="62"/>
        <end position="226"/>
    </location>
</feature>
<proteinExistence type="predicted"/>
<evidence type="ECO:0000313" key="7">
    <source>
        <dbReference type="EMBL" id="MBQ0957736.1"/>
    </source>
</evidence>
<dbReference type="InterPro" id="IPR016035">
    <property type="entry name" value="Acyl_Trfase/lysoPLipase"/>
</dbReference>
<evidence type="ECO:0000256" key="5">
    <source>
        <dbReference type="SAM" id="SignalP"/>
    </source>
</evidence>
<dbReference type="InterPro" id="IPR002641">
    <property type="entry name" value="PNPLA_dom"/>
</dbReference>
<sequence>MADRLGWRRRSLLLAGVRAATAAPLLGGCAAWQPGQSAEPVDATEAPGFLPPPDGVRRPVALVLSGGAARGFAHLGALRVLEREGLRPDLVVGTSAGAMVGAMWASGMPVSEIERAAEQLDWTVFFDFDPVRTVLGGLGLGLVPGARLEQFLRQHLRGPIERFPLPFAAVAADMESGEVVPLNHGDAAKAVRASCAVPGVYAPVRARGRLLADGQIVSPLPVMTARRLGAMRVLALDVVYPPNHSEMSSPVSMLFQSLIVSGWRQVLAERALADLVITPEIRTSSQLGLGSRGWVTAAGETTALSRIGEIRRLFAPSP</sequence>
<evidence type="ECO:0000256" key="2">
    <source>
        <dbReference type="ARBA" id="ARBA00022963"/>
    </source>
</evidence>
<gene>
    <name evidence="7" type="ORF">KAK06_02090</name>
</gene>
<dbReference type="PROSITE" id="PS51257">
    <property type="entry name" value="PROKAR_LIPOPROTEIN"/>
    <property type="match status" value="1"/>
</dbReference>
<name>A0A940YK51_9BURK</name>
<dbReference type="PANTHER" id="PTHR14226:SF29">
    <property type="entry name" value="NEUROPATHY TARGET ESTERASE SWS"/>
    <property type="match status" value="1"/>
</dbReference>
<dbReference type="PROSITE" id="PS51635">
    <property type="entry name" value="PNPLA"/>
    <property type="match status" value="1"/>
</dbReference>
<evidence type="ECO:0000256" key="3">
    <source>
        <dbReference type="ARBA" id="ARBA00023098"/>
    </source>
</evidence>
<feature type="signal peptide" evidence="5">
    <location>
        <begin position="1"/>
        <end position="22"/>
    </location>
</feature>
<comment type="caution">
    <text evidence="4">Lacks conserved residue(s) required for the propagation of feature annotation.</text>
</comment>
<keyword evidence="1 4" id="KW-0378">Hydrolase</keyword>
<dbReference type="Pfam" id="PF01734">
    <property type="entry name" value="Patatin"/>
    <property type="match status" value="1"/>
</dbReference>
<dbReference type="Proteomes" id="UP000678374">
    <property type="component" value="Unassembled WGS sequence"/>
</dbReference>